<gene>
    <name evidence="1" type="ORF">PENTCL1PPCAC_20814</name>
</gene>
<keyword evidence="2" id="KW-1185">Reference proteome</keyword>
<feature type="non-terminal residue" evidence="1">
    <location>
        <position position="61"/>
    </location>
</feature>
<dbReference type="Proteomes" id="UP001432027">
    <property type="component" value="Unassembled WGS sequence"/>
</dbReference>
<name>A0AAV5TVX0_9BILA</name>
<reference evidence="1" key="1">
    <citation type="submission" date="2023-10" db="EMBL/GenBank/DDBJ databases">
        <title>Genome assembly of Pristionchus species.</title>
        <authorList>
            <person name="Yoshida K."/>
            <person name="Sommer R.J."/>
        </authorList>
    </citation>
    <scope>NUCLEOTIDE SEQUENCE</scope>
    <source>
        <strain evidence="1">RS0144</strain>
    </source>
</reference>
<proteinExistence type="predicted"/>
<organism evidence="1 2">
    <name type="scientific">Pristionchus entomophagus</name>
    <dbReference type="NCBI Taxonomy" id="358040"/>
    <lineage>
        <taxon>Eukaryota</taxon>
        <taxon>Metazoa</taxon>
        <taxon>Ecdysozoa</taxon>
        <taxon>Nematoda</taxon>
        <taxon>Chromadorea</taxon>
        <taxon>Rhabditida</taxon>
        <taxon>Rhabditina</taxon>
        <taxon>Diplogasteromorpha</taxon>
        <taxon>Diplogasteroidea</taxon>
        <taxon>Neodiplogasteridae</taxon>
        <taxon>Pristionchus</taxon>
    </lineage>
</organism>
<dbReference type="AlphaFoldDB" id="A0AAV5TVX0"/>
<evidence type="ECO:0000313" key="2">
    <source>
        <dbReference type="Proteomes" id="UP001432027"/>
    </source>
</evidence>
<dbReference type="EMBL" id="BTSX01000005">
    <property type="protein sequence ID" value="GMS98639.1"/>
    <property type="molecule type" value="Genomic_DNA"/>
</dbReference>
<protein>
    <submittedName>
        <fullName evidence="1">Uncharacterized protein</fullName>
    </submittedName>
</protein>
<accession>A0AAV5TVX0</accession>
<sequence length="61" mass="6886">MFIQYLALSIVPCARSRRLVDVSIDRLCSVGSDLRLLSNLLSVSRDYCPSVDMGRIQKIKN</sequence>
<evidence type="ECO:0000313" key="1">
    <source>
        <dbReference type="EMBL" id="GMS98639.1"/>
    </source>
</evidence>
<comment type="caution">
    <text evidence="1">The sequence shown here is derived from an EMBL/GenBank/DDBJ whole genome shotgun (WGS) entry which is preliminary data.</text>
</comment>